<comment type="subunit">
    <text evidence="5">Monomer.</text>
</comment>
<dbReference type="InterPro" id="IPR031319">
    <property type="entry name" value="A-amylase_C"/>
</dbReference>
<evidence type="ECO:0000256" key="10">
    <source>
        <dbReference type="ARBA" id="ARBA00023157"/>
    </source>
</evidence>
<dbReference type="GO" id="GO:0046872">
    <property type="term" value="F:metal ion binding"/>
    <property type="evidence" value="ECO:0007669"/>
    <property type="project" value="UniProtKB-KW"/>
</dbReference>
<dbReference type="PRINTS" id="PR00110">
    <property type="entry name" value="ALPHAAMYLASE"/>
</dbReference>
<reference evidence="19" key="1">
    <citation type="submission" date="2025-08" db="UniProtKB">
        <authorList>
            <consortium name="RefSeq"/>
        </authorList>
    </citation>
    <scope>IDENTIFICATION</scope>
    <source>
        <strain evidence="19">USDA-PBARC FA_bdor</strain>
        <tissue evidence="19">Whole organism</tissue>
    </source>
</reference>
<organism evidence="18 19">
    <name type="scientific">Fopius arisanus</name>
    <dbReference type="NCBI Taxonomy" id="64838"/>
    <lineage>
        <taxon>Eukaryota</taxon>
        <taxon>Metazoa</taxon>
        <taxon>Ecdysozoa</taxon>
        <taxon>Arthropoda</taxon>
        <taxon>Hexapoda</taxon>
        <taxon>Insecta</taxon>
        <taxon>Pterygota</taxon>
        <taxon>Neoptera</taxon>
        <taxon>Endopterygota</taxon>
        <taxon>Hymenoptera</taxon>
        <taxon>Apocrita</taxon>
        <taxon>Ichneumonoidea</taxon>
        <taxon>Braconidae</taxon>
        <taxon>Opiinae</taxon>
        <taxon>Fopius</taxon>
    </lineage>
</organism>
<evidence type="ECO:0000256" key="12">
    <source>
        <dbReference type="ARBA" id="ARBA00023277"/>
    </source>
</evidence>
<keyword evidence="9" id="KW-0106">Calcium</keyword>
<comment type="cofactor">
    <cofactor evidence="2">
        <name>Ca(2+)</name>
        <dbReference type="ChEBI" id="CHEBI:29108"/>
    </cofactor>
</comment>
<evidence type="ECO:0000256" key="1">
    <source>
        <dbReference type="ARBA" id="ARBA00000548"/>
    </source>
</evidence>
<dbReference type="GO" id="GO:0004556">
    <property type="term" value="F:alpha-amylase activity"/>
    <property type="evidence" value="ECO:0007669"/>
    <property type="project" value="UniProtKB-UniRule"/>
</dbReference>
<dbReference type="SUPFAM" id="SSF51011">
    <property type="entry name" value="Glycosyl hydrolase domain"/>
    <property type="match status" value="1"/>
</dbReference>
<evidence type="ECO:0000256" key="2">
    <source>
        <dbReference type="ARBA" id="ARBA00001913"/>
    </source>
</evidence>
<dbReference type="GeneID" id="105265178"/>
<dbReference type="Gene3D" id="2.60.40.1180">
    <property type="entry name" value="Golgi alpha-mannosidase II"/>
    <property type="match status" value="1"/>
</dbReference>
<evidence type="ECO:0000259" key="17">
    <source>
        <dbReference type="SMART" id="SM00642"/>
    </source>
</evidence>
<evidence type="ECO:0000256" key="13">
    <source>
        <dbReference type="ARBA" id="ARBA00023295"/>
    </source>
</evidence>
<dbReference type="InterPro" id="IPR006047">
    <property type="entry name" value="GH13_cat_dom"/>
</dbReference>
<dbReference type="KEGG" id="fas:105265178"/>
<keyword evidence="18" id="KW-1185">Reference proteome</keyword>
<dbReference type="InterPro" id="IPR006046">
    <property type="entry name" value="Alpha_amylase"/>
</dbReference>
<dbReference type="CDD" id="cd11317">
    <property type="entry name" value="AmyAc_bac_euk_AmyA"/>
    <property type="match status" value="1"/>
</dbReference>
<dbReference type="Proteomes" id="UP000694866">
    <property type="component" value="Unplaced"/>
</dbReference>
<dbReference type="InterPro" id="IPR006048">
    <property type="entry name" value="A-amylase/branching_C"/>
</dbReference>
<feature type="domain" description="Alpha-amylase C-terminal" evidence="16">
    <location>
        <begin position="462"/>
        <end position="550"/>
    </location>
</feature>
<comment type="catalytic activity">
    <reaction evidence="1 15">
        <text>Endohydrolysis of (1-&gt;4)-alpha-D-glucosidic linkages in polysaccharides containing three or more (1-&gt;4)-alpha-linked D-glucose units.</text>
        <dbReference type="EC" id="3.2.1.1"/>
    </reaction>
</comment>
<dbReference type="Gene3D" id="3.20.20.80">
    <property type="entry name" value="Glycosidases"/>
    <property type="match status" value="1"/>
</dbReference>
<dbReference type="EC" id="3.2.1.1" evidence="6 15"/>
<dbReference type="SUPFAM" id="SSF51445">
    <property type="entry name" value="(Trans)glycosidases"/>
    <property type="match status" value="1"/>
</dbReference>
<evidence type="ECO:0000256" key="11">
    <source>
        <dbReference type="ARBA" id="ARBA00023214"/>
    </source>
</evidence>
<dbReference type="SMART" id="SM00642">
    <property type="entry name" value="Aamy"/>
    <property type="match status" value="1"/>
</dbReference>
<keyword evidence="8 15" id="KW-0378">Hydrolase</keyword>
<dbReference type="RefSeq" id="XP_011300842.1">
    <property type="nucleotide sequence ID" value="XM_011302540.1"/>
</dbReference>
<keyword evidence="11" id="KW-0868">Chloride</keyword>
<evidence type="ECO:0000313" key="18">
    <source>
        <dbReference type="Proteomes" id="UP000694866"/>
    </source>
</evidence>
<dbReference type="PANTHER" id="PTHR43447">
    <property type="entry name" value="ALPHA-AMYLASE"/>
    <property type="match status" value="1"/>
</dbReference>
<evidence type="ECO:0000256" key="15">
    <source>
        <dbReference type="RuleBase" id="RU361134"/>
    </source>
</evidence>
<keyword evidence="13 15" id="KW-0326">Glycosidase</keyword>
<sequence length="572" mass="64685">MKIRRDLHSKFGLFFGSQQHIILHRRLLIPHEKNHPGNGWREGAECRVKETVASEPICWEFSDNQTATAATTDNHKHPNYAPGHDVIVHLFEWRWKDIGDECERFLGPMGFGGVQVSPIQENVVIPGRPWWERYQPISYRFVTRSGNEIEFRDMTRRCNAAGVRIYVDAILNHVSADHDFEVIGTGGSWADPSTRNYSAIPYSRGDFHRSCPLRNFSNPVEVRNCELVGLHDLDQSIEHVRERLLAFMNRAIDAGVAGFRIDAAKHMWPQDLRIIYSRLNDLNPSHGFPRNARPYIYQEVIDVGGEGVSKYEYNDFGAVTEFRYGVELSKGMMGKNALKWFQNIGEAWSMLPQDSSLIFVDNHDNQRGSGGGGAVLTYKQPKLYKMAVAFMLAHPYGNPKVMSSFAFDTSDQGPPADSQGHLTPPVIRGDGTCGNGWVCEHRWRQIYNMVIFRNAVNSTKITQWWDNSNNQIAFSRGRAGFIAINADDEDLKTDIYTGLSPGTYCDVISGSLQGGQCTGKSVVVRQDGYAYVEILLEEEDGVLAIHRNAQLMSKDDELELESEKLIYTTILQ</sequence>
<keyword evidence="7" id="KW-0479">Metal-binding</keyword>
<evidence type="ECO:0000256" key="9">
    <source>
        <dbReference type="ARBA" id="ARBA00022837"/>
    </source>
</evidence>
<evidence type="ECO:0000256" key="6">
    <source>
        <dbReference type="ARBA" id="ARBA00012595"/>
    </source>
</evidence>
<evidence type="ECO:0000256" key="5">
    <source>
        <dbReference type="ARBA" id="ARBA00011245"/>
    </source>
</evidence>
<evidence type="ECO:0000256" key="14">
    <source>
        <dbReference type="RuleBase" id="RU003615"/>
    </source>
</evidence>
<accession>A0A9R1T0T3</accession>
<evidence type="ECO:0000256" key="7">
    <source>
        <dbReference type="ARBA" id="ARBA00022723"/>
    </source>
</evidence>
<keyword evidence="12 15" id="KW-0119">Carbohydrate metabolism</keyword>
<comment type="cofactor">
    <cofactor evidence="3">
        <name>chloride</name>
        <dbReference type="ChEBI" id="CHEBI:17996"/>
    </cofactor>
</comment>
<name>A0A9R1T0T3_9HYME</name>
<proteinExistence type="inferred from homology"/>
<evidence type="ECO:0000259" key="16">
    <source>
        <dbReference type="SMART" id="SM00632"/>
    </source>
</evidence>
<protein>
    <recommendedName>
        <fullName evidence="6 15">Alpha-amylase</fullName>
        <ecNumber evidence="6 15">3.2.1.1</ecNumber>
    </recommendedName>
</protein>
<keyword evidence="10" id="KW-1015">Disulfide bond</keyword>
<dbReference type="GO" id="GO:0005975">
    <property type="term" value="P:carbohydrate metabolic process"/>
    <property type="evidence" value="ECO:0007669"/>
    <property type="project" value="InterPro"/>
</dbReference>
<evidence type="ECO:0000256" key="4">
    <source>
        <dbReference type="ARBA" id="ARBA00008061"/>
    </source>
</evidence>
<dbReference type="Pfam" id="PF00128">
    <property type="entry name" value="Alpha-amylase"/>
    <property type="match status" value="1"/>
</dbReference>
<dbReference type="InterPro" id="IPR013780">
    <property type="entry name" value="Glyco_hydro_b"/>
</dbReference>
<comment type="similarity">
    <text evidence="4 14">Belongs to the glycosyl hydrolase 13 family.</text>
</comment>
<dbReference type="OrthoDB" id="550577at2759"/>
<evidence type="ECO:0000313" key="19">
    <source>
        <dbReference type="RefSeq" id="XP_011300842.1"/>
    </source>
</evidence>
<dbReference type="SMART" id="SM00632">
    <property type="entry name" value="Aamy_C"/>
    <property type="match status" value="1"/>
</dbReference>
<dbReference type="InterPro" id="IPR017853">
    <property type="entry name" value="GH"/>
</dbReference>
<gene>
    <name evidence="19" type="primary">LOC105265178</name>
</gene>
<dbReference type="Pfam" id="PF02806">
    <property type="entry name" value="Alpha-amylase_C"/>
    <property type="match status" value="1"/>
</dbReference>
<evidence type="ECO:0000256" key="3">
    <source>
        <dbReference type="ARBA" id="ARBA00001923"/>
    </source>
</evidence>
<dbReference type="AlphaFoldDB" id="A0A9R1T0T3"/>
<evidence type="ECO:0000256" key="8">
    <source>
        <dbReference type="ARBA" id="ARBA00022801"/>
    </source>
</evidence>
<feature type="domain" description="Glycosyl hydrolase family 13 catalytic" evidence="17">
    <location>
        <begin position="85"/>
        <end position="453"/>
    </location>
</feature>